<dbReference type="Proteomes" id="UP000015453">
    <property type="component" value="Unassembled WGS sequence"/>
</dbReference>
<dbReference type="InterPro" id="IPR029159">
    <property type="entry name" value="CA109-like"/>
</dbReference>
<feature type="non-terminal residue" evidence="1">
    <location>
        <position position="1"/>
    </location>
</feature>
<protein>
    <submittedName>
        <fullName evidence="1">Uncharacterized protein</fullName>
    </submittedName>
</protein>
<sequence>VIQDSSNYGALKSVQGIEDAILAKQIESLQKILLSIGKTMDEFHAVVSSLGKIVRDGRQLIGVGSSQLTARQLKQRIGLNPSISCCLDGLKQLEEMHRSEYLLKKSIVSSLRVLALKPSGSDSITALQQLLVDQPNIPAEQVTSILDVRFAFEIP</sequence>
<dbReference type="AlphaFoldDB" id="S8DUC4"/>
<comment type="caution">
    <text evidence="1">The sequence shown here is derived from an EMBL/GenBank/DDBJ whole genome shotgun (WGS) entry which is preliminary data.</text>
</comment>
<keyword evidence="2" id="KW-1185">Reference proteome</keyword>
<dbReference type="Pfam" id="PF15011">
    <property type="entry name" value="CA109-like"/>
    <property type="match status" value="1"/>
</dbReference>
<reference evidence="1 2" key="1">
    <citation type="journal article" date="2013" name="BMC Genomics">
        <title>The miniature genome of a carnivorous plant Genlisea aurea contains a low number of genes and short non-coding sequences.</title>
        <authorList>
            <person name="Leushkin E.V."/>
            <person name="Sutormin R.A."/>
            <person name="Nabieva E.R."/>
            <person name="Penin A.A."/>
            <person name="Kondrashov A.S."/>
            <person name="Logacheva M.D."/>
        </authorList>
    </citation>
    <scope>NUCLEOTIDE SEQUENCE [LARGE SCALE GENOMIC DNA]</scope>
</reference>
<gene>
    <name evidence="1" type="ORF">M569_07963</name>
</gene>
<proteinExistence type="predicted"/>
<accession>S8DUC4</accession>
<dbReference type="OrthoDB" id="2018540at2759"/>
<evidence type="ECO:0000313" key="1">
    <source>
        <dbReference type="EMBL" id="EPS66813.1"/>
    </source>
</evidence>
<name>S8DUC4_9LAMI</name>
<dbReference type="PANTHER" id="PTHR37904:SF2">
    <property type="entry name" value="OS10G0566900 PROTEIN"/>
    <property type="match status" value="1"/>
</dbReference>
<dbReference type="EMBL" id="AUSU01003463">
    <property type="protein sequence ID" value="EPS66813.1"/>
    <property type="molecule type" value="Genomic_DNA"/>
</dbReference>
<dbReference type="PANTHER" id="PTHR37904">
    <property type="entry name" value="OS10G0566900 PROTEIN"/>
    <property type="match status" value="1"/>
</dbReference>
<organism evidence="1 2">
    <name type="scientific">Genlisea aurea</name>
    <dbReference type="NCBI Taxonomy" id="192259"/>
    <lineage>
        <taxon>Eukaryota</taxon>
        <taxon>Viridiplantae</taxon>
        <taxon>Streptophyta</taxon>
        <taxon>Embryophyta</taxon>
        <taxon>Tracheophyta</taxon>
        <taxon>Spermatophyta</taxon>
        <taxon>Magnoliopsida</taxon>
        <taxon>eudicotyledons</taxon>
        <taxon>Gunneridae</taxon>
        <taxon>Pentapetalae</taxon>
        <taxon>asterids</taxon>
        <taxon>lamiids</taxon>
        <taxon>Lamiales</taxon>
        <taxon>Lentibulariaceae</taxon>
        <taxon>Genlisea</taxon>
    </lineage>
</organism>
<evidence type="ECO:0000313" key="2">
    <source>
        <dbReference type="Proteomes" id="UP000015453"/>
    </source>
</evidence>
<dbReference type="InterPro" id="IPR038985">
    <property type="entry name" value="OPRN-like"/>
</dbReference>